<evidence type="ECO:0000313" key="3">
    <source>
        <dbReference type="Proteomes" id="UP000002051"/>
    </source>
</evidence>
<dbReference type="Proteomes" id="UP000002051">
    <property type="component" value="Chromosome 4"/>
</dbReference>
<dbReference type="EnsemblPlants" id="KEH30385">
    <property type="protein sequence ID" value="KEH30385"/>
    <property type="gene ID" value="MTR_4g068930"/>
</dbReference>
<dbReference type="EMBL" id="CM001220">
    <property type="protein sequence ID" value="KEH30385.1"/>
    <property type="molecule type" value="Genomic_DNA"/>
</dbReference>
<sequence length="66" mass="7887">MESLRRVGYSVGEEGGTIWYNSNPGRFEEENTVRVNWNKKGRRTYKEKRASKGLKVYLQRKKQNMF</sequence>
<gene>
    <name evidence="1" type="ordered locus">MTR_4g068930</name>
</gene>
<proteinExistence type="predicted"/>
<evidence type="ECO:0000313" key="2">
    <source>
        <dbReference type="EnsemblPlants" id="KEH30385"/>
    </source>
</evidence>
<dbReference type="AlphaFoldDB" id="A0A072UX20"/>
<accession>A0A072UX20</accession>
<dbReference type="HOGENOM" id="CLU_2834976_0_0_1"/>
<organism evidence="1 3">
    <name type="scientific">Medicago truncatula</name>
    <name type="common">Barrel medic</name>
    <name type="synonym">Medicago tribuloides</name>
    <dbReference type="NCBI Taxonomy" id="3880"/>
    <lineage>
        <taxon>Eukaryota</taxon>
        <taxon>Viridiplantae</taxon>
        <taxon>Streptophyta</taxon>
        <taxon>Embryophyta</taxon>
        <taxon>Tracheophyta</taxon>
        <taxon>Spermatophyta</taxon>
        <taxon>Magnoliopsida</taxon>
        <taxon>eudicotyledons</taxon>
        <taxon>Gunneridae</taxon>
        <taxon>Pentapetalae</taxon>
        <taxon>rosids</taxon>
        <taxon>fabids</taxon>
        <taxon>Fabales</taxon>
        <taxon>Fabaceae</taxon>
        <taxon>Papilionoideae</taxon>
        <taxon>50 kb inversion clade</taxon>
        <taxon>NPAAA clade</taxon>
        <taxon>Hologalegina</taxon>
        <taxon>IRL clade</taxon>
        <taxon>Trifolieae</taxon>
        <taxon>Medicago</taxon>
    </lineage>
</organism>
<evidence type="ECO:0000313" key="1">
    <source>
        <dbReference type="EMBL" id="KEH30385.1"/>
    </source>
</evidence>
<reference evidence="2" key="3">
    <citation type="submission" date="2015-04" db="UniProtKB">
        <authorList>
            <consortium name="EnsemblPlants"/>
        </authorList>
    </citation>
    <scope>IDENTIFICATION</scope>
    <source>
        <strain evidence="2">cv. Jemalong A17</strain>
    </source>
</reference>
<name>A0A072UX20_MEDTR</name>
<reference evidence="1 3" key="1">
    <citation type="journal article" date="2011" name="Nature">
        <title>The Medicago genome provides insight into the evolution of rhizobial symbioses.</title>
        <authorList>
            <person name="Young N.D."/>
            <person name="Debelle F."/>
            <person name="Oldroyd G.E."/>
            <person name="Geurts R."/>
            <person name="Cannon S.B."/>
            <person name="Udvardi M.K."/>
            <person name="Benedito V.A."/>
            <person name="Mayer K.F."/>
            <person name="Gouzy J."/>
            <person name="Schoof H."/>
            <person name="Van de Peer Y."/>
            <person name="Proost S."/>
            <person name="Cook D.R."/>
            <person name="Meyers B.C."/>
            <person name="Spannagl M."/>
            <person name="Cheung F."/>
            <person name="De Mita S."/>
            <person name="Krishnakumar V."/>
            <person name="Gundlach H."/>
            <person name="Zhou S."/>
            <person name="Mudge J."/>
            <person name="Bharti A.K."/>
            <person name="Murray J.D."/>
            <person name="Naoumkina M.A."/>
            <person name="Rosen B."/>
            <person name="Silverstein K.A."/>
            <person name="Tang H."/>
            <person name="Rombauts S."/>
            <person name="Zhao P.X."/>
            <person name="Zhou P."/>
            <person name="Barbe V."/>
            <person name="Bardou P."/>
            <person name="Bechner M."/>
            <person name="Bellec A."/>
            <person name="Berger A."/>
            <person name="Berges H."/>
            <person name="Bidwell S."/>
            <person name="Bisseling T."/>
            <person name="Choisne N."/>
            <person name="Couloux A."/>
            <person name="Denny R."/>
            <person name="Deshpande S."/>
            <person name="Dai X."/>
            <person name="Doyle J.J."/>
            <person name="Dudez A.M."/>
            <person name="Farmer A.D."/>
            <person name="Fouteau S."/>
            <person name="Franken C."/>
            <person name="Gibelin C."/>
            <person name="Gish J."/>
            <person name="Goldstein S."/>
            <person name="Gonzalez A.J."/>
            <person name="Green P.J."/>
            <person name="Hallab A."/>
            <person name="Hartog M."/>
            <person name="Hua A."/>
            <person name="Humphray S.J."/>
            <person name="Jeong D.H."/>
            <person name="Jing Y."/>
            <person name="Jocker A."/>
            <person name="Kenton S.M."/>
            <person name="Kim D.J."/>
            <person name="Klee K."/>
            <person name="Lai H."/>
            <person name="Lang C."/>
            <person name="Lin S."/>
            <person name="Macmil S.L."/>
            <person name="Magdelenat G."/>
            <person name="Matthews L."/>
            <person name="McCorrison J."/>
            <person name="Monaghan E.L."/>
            <person name="Mun J.H."/>
            <person name="Najar F.Z."/>
            <person name="Nicholson C."/>
            <person name="Noirot C."/>
            <person name="O'Bleness M."/>
            <person name="Paule C.R."/>
            <person name="Poulain J."/>
            <person name="Prion F."/>
            <person name="Qin B."/>
            <person name="Qu C."/>
            <person name="Retzel E.F."/>
            <person name="Riddle C."/>
            <person name="Sallet E."/>
            <person name="Samain S."/>
            <person name="Samson N."/>
            <person name="Sanders I."/>
            <person name="Saurat O."/>
            <person name="Scarpelli C."/>
            <person name="Schiex T."/>
            <person name="Segurens B."/>
            <person name="Severin A.J."/>
            <person name="Sherrier D.J."/>
            <person name="Shi R."/>
            <person name="Sims S."/>
            <person name="Singer S.R."/>
            <person name="Sinharoy S."/>
            <person name="Sterck L."/>
            <person name="Viollet A."/>
            <person name="Wang B.B."/>
            <person name="Wang K."/>
            <person name="Wang M."/>
            <person name="Wang X."/>
            <person name="Warfsmann J."/>
            <person name="Weissenbach J."/>
            <person name="White D.D."/>
            <person name="White J.D."/>
            <person name="Wiley G.B."/>
            <person name="Wincker P."/>
            <person name="Xing Y."/>
            <person name="Yang L."/>
            <person name="Yao Z."/>
            <person name="Ying F."/>
            <person name="Zhai J."/>
            <person name="Zhou L."/>
            <person name="Zuber A."/>
            <person name="Denarie J."/>
            <person name="Dixon R.A."/>
            <person name="May G.D."/>
            <person name="Schwartz D.C."/>
            <person name="Rogers J."/>
            <person name="Quetier F."/>
            <person name="Town C.D."/>
            <person name="Roe B.A."/>
        </authorList>
    </citation>
    <scope>NUCLEOTIDE SEQUENCE [LARGE SCALE GENOMIC DNA]</scope>
    <source>
        <strain evidence="1">A17</strain>
        <strain evidence="2 3">cv. Jemalong A17</strain>
    </source>
</reference>
<keyword evidence="3" id="KW-1185">Reference proteome</keyword>
<protein>
    <submittedName>
        <fullName evidence="1 2">Uncharacterized protein</fullName>
    </submittedName>
</protein>
<reference evidence="1 3" key="2">
    <citation type="journal article" date="2014" name="BMC Genomics">
        <title>An improved genome release (version Mt4.0) for the model legume Medicago truncatula.</title>
        <authorList>
            <person name="Tang H."/>
            <person name="Krishnakumar V."/>
            <person name="Bidwell S."/>
            <person name="Rosen B."/>
            <person name="Chan A."/>
            <person name="Zhou S."/>
            <person name="Gentzbittel L."/>
            <person name="Childs K.L."/>
            <person name="Yandell M."/>
            <person name="Gundlach H."/>
            <person name="Mayer K.F."/>
            <person name="Schwartz D.C."/>
            <person name="Town C.D."/>
        </authorList>
    </citation>
    <scope>GENOME REANNOTATION</scope>
    <source>
        <strain evidence="1">A17</strain>
        <strain evidence="2 3">cv. Jemalong A17</strain>
    </source>
</reference>